<gene>
    <name evidence="4" type="ORF">B4114_0325</name>
</gene>
<dbReference type="InterPro" id="IPR000683">
    <property type="entry name" value="Gfo/Idh/MocA-like_OxRdtase_N"/>
</dbReference>
<dbReference type="PANTHER" id="PTHR43818">
    <property type="entry name" value="BCDNA.GH03377"/>
    <property type="match status" value="1"/>
</dbReference>
<dbReference type="EC" id="1.1.1.46" evidence="4"/>
<feature type="domain" description="GFO/IDH/MocA-like oxidoreductase" evidence="3">
    <location>
        <begin position="157"/>
        <end position="229"/>
    </location>
</feature>
<dbReference type="InterPro" id="IPR050463">
    <property type="entry name" value="Gfo/Idh/MocA_oxidrdct_glycsds"/>
</dbReference>
<dbReference type="EMBL" id="LQYY01000025">
    <property type="protein sequence ID" value="KYD34743.1"/>
    <property type="molecule type" value="Genomic_DNA"/>
</dbReference>
<dbReference type="AlphaFoldDB" id="A0A150NDH5"/>
<keyword evidence="1 4" id="KW-0560">Oxidoreductase</keyword>
<evidence type="ECO:0000256" key="1">
    <source>
        <dbReference type="ARBA" id="ARBA00023002"/>
    </source>
</evidence>
<dbReference type="GO" id="GO:0050022">
    <property type="term" value="F:L-arabinose 1-dehydrogenase (NAD+) activity"/>
    <property type="evidence" value="ECO:0007669"/>
    <property type="project" value="UniProtKB-EC"/>
</dbReference>
<dbReference type="InterPro" id="IPR036291">
    <property type="entry name" value="NAD(P)-bd_dom_sf"/>
</dbReference>
<protein>
    <submittedName>
        <fullName evidence="4">L-arabinose 1-dehydrogenase</fullName>
        <ecNumber evidence="4">1.1.1.46</ecNumber>
    </submittedName>
</protein>
<dbReference type="Gene3D" id="3.30.360.10">
    <property type="entry name" value="Dihydrodipicolinate Reductase, domain 2"/>
    <property type="match status" value="1"/>
</dbReference>
<dbReference type="Pfam" id="PF22725">
    <property type="entry name" value="GFO_IDH_MocA_C3"/>
    <property type="match status" value="1"/>
</dbReference>
<feature type="domain" description="Gfo/Idh/MocA-like oxidoreductase N-terminal" evidence="2">
    <location>
        <begin position="22"/>
        <end position="146"/>
    </location>
</feature>
<sequence>MLYICEGGGEYAMISSSSFRYHVGIAGAGAFAEFLAGALAPLPSFHLAAVAGRTDEKRQRVIDAYRRRQAQAGDVREYREAEQLIVDPHVDIVILTTPPHLHAPLAERALEEGKHVLLEKPGGLTAEALRANIQLAARQNRALAVNLVLRYHPLAEAVKQLIHRALLGPVDYASLHNAAHRVAKGHWFWDERRSGGILIEHGVHFFEVGRDWFGEAVSAHGFALQETDGTRPRVGATVIHEGNGRRIPVHYYHGFTMDPAASESTHWDIHTKRGRIVLDGWIPTQLSVSGLVTDEEAACIDAWLDAIPTNPSADAIEQLQQAADRLLPPTEPSAAPRRPYERTVVLSDRHGWYEAIAQTRFLDFCRLIENPSWRILVTAEDAAADLALAEACTVTDKAVDPLDIR</sequence>
<dbReference type="Proteomes" id="UP000075517">
    <property type="component" value="Unassembled WGS sequence"/>
</dbReference>
<dbReference type="Pfam" id="PF01408">
    <property type="entry name" value="GFO_IDH_MocA"/>
    <property type="match status" value="1"/>
</dbReference>
<reference evidence="4 5" key="1">
    <citation type="submission" date="2016-01" db="EMBL/GenBank/DDBJ databases">
        <title>Draft Genome Sequences of Seven Thermophilic Sporeformers Isolated from Foods.</title>
        <authorList>
            <person name="Berendsen E.M."/>
            <person name="Wells-Bennik M.H."/>
            <person name="Krawcyk A.O."/>
            <person name="De Jong A."/>
            <person name="Holsappel S."/>
            <person name="Eijlander R.T."/>
            <person name="Kuipers O.P."/>
        </authorList>
    </citation>
    <scope>NUCLEOTIDE SEQUENCE [LARGE SCALE GENOMIC DNA]</scope>
    <source>
        <strain evidence="4 5">B4114</strain>
    </source>
</reference>
<dbReference type="InterPro" id="IPR055170">
    <property type="entry name" value="GFO_IDH_MocA-like_dom"/>
</dbReference>
<evidence type="ECO:0000259" key="3">
    <source>
        <dbReference type="Pfam" id="PF22725"/>
    </source>
</evidence>
<evidence type="ECO:0000313" key="5">
    <source>
        <dbReference type="Proteomes" id="UP000075517"/>
    </source>
</evidence>
<comment type="caution">
    <text evidence="4">The sequence shown here is derived from an EMBL/GenBank/DDBJ whole genome shotgun (WGS) entry which is preliminary data.</text>
</comment>
<dbReference type="Gene3D" id="3.40.50.720">
    <property type="entry name" value="NAD(P)-binding Rossmann-like Domain"/>
    <property type="match status" value="1"/>
</dbReference>
<dbReference type="PATRIC" id="fig|1422.17.peg.2080"/>
<dbReference type="SUPFAM" id="SSF55347">
    <property type="entry name" value="Glyceraldehyde-3-phosphate dehydrogenase-like, C-terminal domain"/>
    <property type="match status" value="1"/>
</dbReference>
<dbReference type="PANTHER" id="PTHR43818:SF11">
    <property type="entry name" value="BCDNA.GH03377"/>
    <property type="match status" value="1"/>
</dbReference>
<proteinExistence type="predicted"/>
<evidence type="ECO:0000259" key="2">
    <source>
        <dbReference type="Pfam" id="PF01408"/>
    </source>
</evidence>
<organism evidence="4 5">
    <name type="scientific">Geobacillus stearothermophilus</name>
    <name type="common">Bacillus stearothermophilus</name>
    <dbReference type="NCBI Taxonomy" id="1422"/>
    <lineage>
        <taxon>Bacteria</taxon>
        <taxon>Bacillati</taxon>
        <taxon>Bacillota</taxon>
        <taxon>Bacilli</taxon>
        <taxon>Bacillales</taxon>
        <taxon>Anoxybacillaceae</taxon>
        <taxon>Geobacillus</taxon>
    </lineage>
</organism>
<dbReference type="GO" id="GO:0000166">
    <property type="term" value="F:nucleotide binding"/>
    <property type="evidence" value="ECO:0007669"/>
    <property type="project" value="InterPro"/>
</dbReference>
<name>A0A150NDH5_GEOSE</name>
<dbReference type="SUPFAM" id="SSF51735">
    <property type="entry name" value="NAD(P)-binding Rossmann-fold domains"/>
    <property type="match status" value="1"/>
</dbReference>
<evidence type="ECO:0000313" key="4">
    <source>
        <dbReference type="EMBL" id="KYD34743.1"/>
    </source>
</evidence>
<accession>A0A150NDH5</accession>